<dbReference type="GO" id="GO:0071555">
    <property type="term" value="P:cell wall organization"/>
    <property type="evidence" value="ECO:0007669"/>
    <property type="project" value="UniProtKB-KW"/>
</dbReference>
<dbReference type="SUPFAM" id="SSF51161">
    <property type="entry name" value="Trimeric LpxA-like enzymes"/>
    <property type="match status" value="1"/>
</dbReference>
<evidence type="ECO:0000256" key="14">
    <source>
        <dbReference type="ARBA" id="ARBA00048247"/>
    </source>
</evidence>
<comment type="catalytic activity">
    <reaction evidence="15 17">
        <text>N-acetyl-alpha-D-glucosamine 1-phosphate + UTP + H(+) = UDP-N-acetyl-alpha-D-glucosamine + diphosphate</text>
        <dbReference type="Rhea" id="RHEA:13509"/>
        <dbReference type="ChEBI" id="CHEBI:15378"/>
        <dbReference type="ChEBI" id="CHEBI:33019"/>
        <dbReference type="ChEBI" id="CHEBI:46398"/>
        <dbReference type="ChEBI" id="CHEBI:57705"/>
        <dbReference type="ChEBI" id="CHEBI:57776"/>
        <dbReference type="EC" id="2.7.7.23"/>
    </reaction>
</comment>
<comment type="similarity">
    <text evidence="1 17">In the C-terminal section; belongs to the transferase hexapeptide repeat family.</text>
</comment>
<organism evidence="20 21">
    <name type="scientific">Simiduia aestuariiviva</name>
    <dbReference type="NCBI Taxonomy" id="1510459"/>
    <lineage>
        <taxon>Bacteria</taxon>
        <taxon>Pseudomonadati</taxon>
        <taxon>Pseudomonadota</taxon>
        <taxon>Gammaproteobacteria</taxon>
        <taxon>Cellvibrionales</taxon>
        <taxon>Cellvibrionaceae</taxon>
        <taxon>Simiduia</taxon>
    </lineage>
</organism>
<feature type="binding site" evidence="17">
    <location>
        <position position="166"/>
    </location>
    <ligand>
        <name>UDP-N-acetyl-alpha-D-glucosamine</name>
        <dbReference type="ChEBI" id="CHEBI:57705"/>
    </ligand>
</feature>
<evidence type="ECO:0000256" key="7">
    <source>
        <dbReference type="ARBA" id="ARBA00022737"/>
    </source>
</evidence>
<accession>A0A839UWJ9</accession>
<keyword evidence="7 17" id="KW-0677">Repeat</keyword>
<feature type="binding site" evidence="17">
    <location>
        <position position="363"/>
    </location>
    <ligand>
        <name>UDP-N-acetyl-alpha-D-glucosamine</name>
        <dbReference type="ChEBI" id="CHEBI:57705"/>
    </ligand>
</feature>
<keyword evidence="8 17" id="KW-0460">Magnesium</keyword>
<proteinExistence type="inferred from homology"/>
<evidence type="ECO:0000256" key="1">
    <source>
        <dbReference type="ARBA" id="ARBA00007707"/>
    </source>
</evidence>
<feature type="region of interest" description="N-acetyltransferase" evidence="17">
    <location>
        <begin position="248"/>
        <end position="453"/>
    </location>
</feature>
<keyword evidence="3 17" id="KW-0963">Cytoplasm</keyword>
<comment type="caution">
    <text evidence="20">The sequence shown here is derived from an EMBL/GenBank/DDBJ whole genome shotgun (WGS) entry which is preliminary data.</text>
</comment>
<evidence type="ECO:0000256" key="5">
    <source>
        <dbReference type="ARBA" id="ARBA00022695"/>
    </source>
</evidence>
<keyword evidence="5 17" id="KW-0548">Nucleotidyltransferase</keyword>
<dbReference type="InterPro" id="IPR056729">
    <property type="entry name" value="GMPPB_C"/>
</dbReference>
<keyword evidence="21" id="KW-1185">Reference proteome</keyword>
<keyword evidence="12 17" id="KW-0012">Acyltransferase</keyword>
<feature type="active site" description="Proton acceptor" evidence="17">
    <location>
        <position position="360"/>
    </location>
</feature>
<feature type="binding site" evidence="17">
    <location>
        <position position="101"/>
    </location>
    <ligand>
        <name>Mg(2+)</name>
        <dbReference type="ChEBI" id="CHEBI:18420"/>
    </ligand>
</feature>
<feature type="binding site" evidence="17">
    <location>
        <position position="136"/>
    </location>
    <ligand>
        <name>UDP-N-acetyl-alpha-D-glucosamine</name>
        <dbReference type="ChEBI" id="CHEBI:57705"/>
    </ligand>
</feature>
<dbReference type="Proteomes" id="UP000559987">
    <property type="component" value="Unassembled WGS sequence"/>
</dbReference>
<dbReference type="GO" id="GO:0009245">
    <property type="term" value="P:lipid A biosynthetic process"/>
    <property type="evidence" value="ECO:0007669"/>
    <property type="project" value="UniProtKB-UniRule"/>
</dbReference>
<evidence type="ECO:0000259" key="18">
    <source>
        <dbReference type="Pfam" id="PF12804"/>
    </source>
</evidence>
<feature type="binding site" evidence="17">
    <location>
        <position position="348"/>
    </location>
    <ligand>
        <name>UDP-N-acetyl-alpha-D-glucosamine</name>
        <dbReference type="ChEBI" id="CHEBI:57705"/>
    </ligand>
</feature>
<dbReference type="EC" id="2.7.7.23" evidence="17"/>
<dbReference type="GO" id="GO:0008360">
    <property type="term" value="P:regulation of cell shape"/>
    <property type="evidence" value="ECO:0007669"/>
    <property type="project" value="UniProtKB-KW"/>
</dbReference>
<name>A0A839UWJ9_9GAMM</name>
<dbReference type="PANTHER" id="PTHR43584:SF3">
    <property type="entry name" value="BIFUNCTIONAL PROTEIN GLMU"/>
    <property type="match status" value="1"/>
</dbReference>
<dbReference type="InterPro" id="IPR050065">
    <property type="entry name" value="GlmU-like"/>
</dbReference>
<comment type="similarity">
    <text evidence="2 17">In the N-terminal section; belongs to the N-acetylglucosamine-1-phosphate uridyltransferase family.</text>
</comment>
<feature type="binding site" evidence="17">
    <location>
        <position position="437"/>
    </location>
    <ligand>
        <name>acetyl-CoA</name>
        <dbReference type="ChEBI" id="CHEBI:57288"/>
    </ligand>
</feature>
<feature type="binding site" evidence="17">
    <location>
        <begin position="99"/>
        <end position="101"/>
    </location>
    <ligand>
        <name>UDP-N-acetyl-alpha-D-glucosamine</name>
        <dbReference type="ChEBI" id="CHEBI:57705"/>
    </ligand>
</feature>
<feature type="domain" description="MobA-like NTP transferase" evidence="18">
    <location>
        <begin position="5"/>
        <end position="119"/>
    </location>
</feature>
<dbReference type="PROSITE" id="PS00101">
    <property type="entry name" value="HEXAPEP_TRANSFERASES"/>
    <property type="match status" value="1"/>
</dbReference>
<feature type="region of interest" description="Linker" evidence="17">
    <location>
        <begin position="227"/>
        <end position="247"/>
    </location>
</feature>
<evidence type="ECO:0000256" key="4">
    <source>
        <dbReference type="ARBA" id="ARBA00022679"/>
    </source>
</evidence>
<keyword evidence="10 17" id="KW-0573">Peptidoglycan synthesis</keyword>
<dbReference type="UniPathway" id="UPA00973"/>
<protein>
    <recommendedName>
        <fullName evidence="17">Bifunctional protein GlmU</fullName>
    </recommendedName>
    <domain>
        <recommendedName>
            <fullName evidence="17">UDP-N-acetylglucosamine pyrophosphorylase</fullName>
            <ecNumber evidence="17">2.7.7.23</ecNumber>
        </recommendedName>
        <alternativeName>
            <fullName evidence="17">N-acetylglucosamine-1-phosphate uridyltransferase</fullName>
        </alternativeName>
    </domain>
    <domain>
        <recommendedName>
            <fullName evidence="17">Glucosamine-1-phosphate N-acetyltransferase</fullName>
            <ecNumber evidence="17">2.3.1.157</ecNumber>
        </recommendedName>
    </domain>
</protein>
<dbReference type="EC" id="2.3.1.157" evidence="17"/>
<evidence type="ECO:0000256" key="8">
    <source>
        <dbReference type="ARBA" id="ARBA00022842"/>
    </source>
</evidence>
<feature type="binding site" evidence="17">
    <location>
        <position position="374"/>
    </location>
    <ligand>
        <name>UDP-N-acetyl-alpha-D-glucosamine</name>
        <dbReference type="ChEBI" id="CHEBI:57705"/>
    </ligand>
</feature>
<dbReference type="SUPFAM" id="SSF53448">
    <property type="entry name" value="Nucleotide-diphospho-sugar transferases"/>
    <property type="match status" value="1"/>
</dbReference>
<feature type="binding site" evidence="17">
    <location>
        <position position="224"/>
    </location>
    <ligand>
        <name>Mg(2+)</name>
        <dbReference type="ChEBI" id="CHEBI:18420"/>
    </ligand>
</feature>
<dbReference type="CDD" id="cd02540">
    <property type="entry name" value="GT2_GlmU_N_bac"/>
    <property type="match status" value="1"/>
</dbReference>
<keyword evidence="4 17" id="KW-0808">Transferase</keyword>
<feature type="binding site" evidence="17">
    <location>
        <position position="420"/>
    </location>
    <ligand>
        <name>acetyl-CoA</name>
        <dbReference type="ChEBI" id="CHEBI:57288"/>
    </ligand>
</feature>
<comment type="pathway">
    <text evidence="17">Nucleotide-sugar biosynthesis; UDP-N-acetyl-alpha-D-glucosamine biosynthesis; UDP-N-acetyl-alpha-D-glucosamine from N-acetyl-alpha-D-glucosamine 1-phosphate: step 1/1.</text>
</comment>
<dbReference type="GO" id="GO:0000902">
    <property type="term" value="P:cell morphogenesis"/>
    <property type="evidence" value="ECO:0007669"/>
    <property type="project" value="UniProtKB-UniRule"/>
</dbReference>
<evidence type="ECO:0000313" key="21">
    <source>
        <dbReference type="Proteomes" id="UP000559987"/>
    </source>
</evidence>
<dbReference type="InterPro" id="IPR011004">
    <property type="entry name" value="Trimer_LpxA-like_sf"/>
</dbReference>
<gene>
    <name evidence="17" type="primary">glmU</name>
    <name evidence="20" type="ORF">FHS30_003051</name>
</gene>
<evidence type="ECO:0000256" key="12">
    <source>
        <dbReference type="ARBA" id="ARBA00023315"/>
    </source>
</evidence>
<dbReference type="InterPro" id="IPR038009">
    <property type="entry name" value="GlmU_C_LbH"/>
</dbReference>
<dbReference type="InterPro" id="IPR029044">
    <property type="entry name" value="Nucleotide-diphossugar_trans"/>
</dbReference>
<keyword evidence="9 17" id="KW-0133">Cell shape</keyword>
<evidence type="ECO:0000256" key="6">
    <source>
        <dbReference type="ARBA" id="ARBA00022723"/>
    </source>
</evidence>
<evidence type="ECO:0000256" key="3">
    <source>
        <dbReference type="ARBA" id="ARBA00022490"/>
    </source>
</evidence>
<evidence type="ECO:0000256" key="11">
    <source>
        <dbReference type="ARBA" id="ARBA00023268"/>
    </source>
</evidence>
<dbReference type="EMBL" id="JACHXZ010000004">
    <property type="protein sequence ID" value="MBB3169838.1"/>
    <property type="molecule type" value="Genomic_DNA"/>
</dbReference>
<comment type="cofactor">
    <cofactor evidence="17">
        <name>Mg(2+)</name>
        <dbReference type="ChEBI" id="CHEBI:18420"/>
    </cofactor>
    <text evidence="17">Binds 1 Mg(2+) ion per subunit.</text>
</comment>
<dbReference type="InterPro" id="IPR018357">
    <property type="entry name" value="Hexapep_transf_CS"/>
</dbReference>
<dbReference type="GO" id="GO:0000287">
    <property type="term" value="F:magnesium ion binding"/>
    <property type="evidence" value="ECO:0007669"/>
    <property type="project" value="UniProtKB-UniRule"/>
</dbReference>
<keyword evidence="11 17" id="KW-0511">Multifunctional enzyme</keyword>
<dbReference type="GO" id="GO:0016020">
    <property type="term" value="C:membrane"/>
    <property type="evidence" value="ECO:0007669"/>
    <property type="project" value="GOC"/>
</dbReference>
<feature type="binding site" evidence="17">
    <location>
        <position position="224"/>
    </location>
    <ligand>
        <name>UDP-N-acetyl-alpha-D-glucosamine</name>
        <dbReference type="ChEBI" id="CHEBI:57705"/>
    </ligand>
</feature>
<comment type="subcellular location">
    <subcellularLocation>
        <location evidence="17">Cytoplasm</location>
    </subcellularLocation>
</comment>
<evidence type="ECO:0000259" key="19">
    <source>
        <dbReference type="Pfam" id="PF25087"/>
    </source>
</evidence>
<feature type="binding site" evidence="17">
    <location>
        <position position="21"/>
    </location>
    <ligand>
        <name>UDP-N-acetyl-alpha-D-glucosamine</name>
        <dbReference type="ChEBI" id="CHEBI:57705"/>
    </ligand>
</feature>
<feature type="binding site" evidence="17">
    <location>
        <position position="330"/>
    </location>
    <ligand>
        <name>UDP-N-acetyl-alpha-D-glucosamine</name>
        <dbReference type="ChEBI" id="CHEBI:57705"/>
    </ligand>
</feature>
<keyword evidence="6 17" id="KW-0479">Metal-binding</keyword>
<dbReference type="AlphaFoldDB" id="A0A839UWJ9"/>
<dbReference type="RefSeq" id="WP_221197327.1">
    <property type="nucleotide sequence ID" value="NZ_JACHXZ010000004.1"/>
</dbReference>
<dbReference type="CDD" id="cd03353">
    <property type="entry name" value="LbH_GlmU_C"/>
    <property type="match status" value="1"/>
</dbReference>
<feature type="binding site" evidence="17">
    <location>
        <position position="72"/>
    </location>
    <ligand>
        <name>UDP-N-acetyl-alpha-D-glucosamine</name>
        <dbReference type="ChEBI" id="CHEBI:57705"/>
    </ligand>
</feature>
<evidence type="ECO:0000256" key="10">
    <source>
        <dbReference type="ARBA" id="ARBA00022984"/>
    </source>
</evidence>
<dbReference type="Gene3D" id="3.90.550.10">
    <property type="entry name" value="Spore Coat Polysaccharide Biosynthesis Protein SpsA, Chain A"/>
    <property type="match status" value="1"/>
</dbReference>
<dbReference type="GO" id="GO:0006048">
    <property type="term" value="P:UDP-N-acetylglucosamine biosynthetic process"/>
    <property type="evidence" value="ECO:0007669"/>
    <property type="project" value="UniProtKB-UniPathway"/>
</dbReference>
<feature type="binding site" evidence="17">
    <location>
        <begin position="383"/>
        <end position="384"/>
    </location>
    <ligand>
        <name>acetyl-CoA</name>
        <dbReference type="ChEBI" id="CHEBI:57288"/>
    </ligand>
</feature>
<dbReference type="GO" id="GO:0019134">
    <property type="term" value="F:glucosamine-1-phosphate N-acetyltransferase activity"/>
    <property type="evidence" value="ECO:0007669"/>
    <property type="project" value="UniProtKB-UniRule"/>
</dbReference>
<dbReference type="GO" id="GO:0003977">
    <property type="term" value="F:UDP-N-acetylglucosamine diphosphorylase activity"/>
    <property type="evidence" value="ECO:0007669"/>
    <property type="project" value="UniProtKB-UniRule"/>
</dbReference>
<comment type="catalytic activity">
    <reaction evidence="14 17">
        <text>alpha-D-glucosamine 1-phosphate + acetyl-CoA = N-acetyl-alpha-D-glucosamine 1-phosphate + CoA + H(+)</text>
        <dbReference type="Rhea" id="RHEA:13725"/>
        <dbReference type="ChEBI" id="CHEBI:15378"/>
        <dbReference type="ChEBI" id="CHEBI:57287"/>
        <dbReference type="ChEBI" id="CHEBI:57288"/>
        <dbReference type="ChEBI" id="CHEBI:57776"/>
        <dbReference type="ChEBI" id="CHEBI:58516"/>
        <dbReference type="EC" id="2.3.1.157"/>
    </reaction>
</comment>
<feature type="binding site" evidence="17">
    <location>
        <begin position="7"/>
        <end position="10"/>
    </location>
    <ligand>
        <name>UDP-N-acetyl-alpha-D-glucosamine</name>
        <dbReference type="ChEBI" id="CHEBI:57705"/>
    </ligand>
</feature>
<evidence type="ECO:0000313" key="20">
    <source>
        <dbReference type="EMBL" id="MBB3169838.1"/>
    </source>
</evidence>
<sequence length="453" mass="48848">MLDIVVLAAGKGTRMKSDLPKVLHPVAGKPLLQHVLDTSQQLGESELIVVVGHGAETVRERVHAPKLKFVEQTEQLGTGHAVQQTLQYLRDDAVVLILYGDVPLIAADTLETMIEQVNHFDMALLTVLLGDPSGYGRIVRNAENSIVAIVEQKDATPQQLRIQEVNTGVMAVKGALLKRWLPELSDDNAQGEYYLTDIIALASRDGITVQGIHPTSELEVLGVNNRRQQAELERYYQKTNADKLMEAGVTLLDPYRFDVRGKLHCGTDVIIDVNCVFEGTVTLGNNVVIEPNCVLKNVTVGDGVRIKANSHLEDTKVAENCEIGPYARLRPGTELAAGAKIGNFVETKKTYVGKGSKINHLSYVGDATLGEGVNIGAGTITCNYDGVNKYKTDIADGVFVGSNTALVAPVTLGSGATVGAGSIITKNVEPEELAIARAKQRNITGWQKPTKKS</sequence>
<comment type="subunit">
    <text evidence="17">Homotrimer.</text>
</comment>
<keyword evidence="13 17" id="KW-0961">Cell wall biogenesis/degradation</keyword>
<feature type="binding site" evidence="17">
    <location>
        <begin position="77"/>
        <end position="78"/>
    </location>
    <ligand>
        <name>UDP-N-acetyl-alpha-D-glucosamine</name>
        <dbReference type="ChEBI" id="CHEBI:57705"/>
    </ligand>
</feature>
<dbReference type="GO" id="GO:0009252">
    <property type="term" value="P:peptidoglycan biosynthetic process"/>
    <property type="evidence" value="ECO:0007669"/>
    <property type="project" value="UniProtKB-UniRule"/>
</dbReference>
<feature type="region of interest" description="Pyrophosphorylase" evidence="17">
    <location>
        <begin position="1"/>
        <end position="226"/>
    </location>
</feature>
<comment type="pathway">
    <text evidence="17">Bacterial outer membrane biogenesis; LPS lipid A biosynthesis.</text>
</comment>
<dbReference type="Pfam" id="PF25087">
    <property type="entry name" value="GMPPB_C"/>
    <property type="match status" value="1"/>
</dbReference>
<comment type="pathway">
    <text evidence="17">Nucleotide-sugar biosynthesis; UDP-N-acetyl-alpha-D-glucosamine biosynthesis; N-acetyl-alpha-D-glucosamine 1-phosphate from alpha-D-glucosamine 6-phosphate (route II): step 2/2.</text>
</comment>
<feature type="binding site" evidence="17">
    <location>
        <position position="377"/>
    </location>
    <ligand>
        <name>acetyl-CoA</name>
        <dbReference type="ChEBI" id="CHEBI:57288"/>
    </ligand>
</feature>
<feature type="binding site" evidence="17">
    <location>
        <position position="151"/>
    </location>
    <ligand>
        <name>UDP-N-acetyl-alpha-D-glucosamine</name>
        <dbReference type="ChEBI" id="CHEBI:57705"/>
    </ligand>
</feature>
<dbReference type="GO" id="GO:0005737">
    <property type="term" value="C:cytoplasm"/>
    <property type="evidence" value="ECO:0007669"/>
    <property type="project" value="UniProtKB-SubCell"/>
</dbReference>
<dbReference type="InterPro" id="IPR005882">
    <property type="entry name" value="Bifunctional_GlmU"/>
</dbReference>
<dbReference type="HAMAP" id="MF_01631">
    <property type="entry name" value="GlmU"/>
    <property type="match status" value="1"/>
</dbReference>
<evidence type="ECO:0000256" key="17">
    <source>
        <dbReference type="HAMAP-Rule" id="MF_01631"/>
    </source>
</evidence>
<evidence type="ECO:0000256" key="2">
    <source>
        <dbReference type="ARBA" id="ARBA00007947"/>
    </source>
</evidence>
<dbReference type="UniPathway" id="UPA00113">
    <property type="reaction ID" value="UER00532"/>
</dbReference>
<evidence type="ECO:0000256" key="15">
    <source>
        <dbReference type="ARBA" id="ARBA00048493"/>
    </source>
</evidence>
<dbReference type="PANTHER" id="PTHR43584">
    <property type="entry name" value="NUCLEOTIDYL TRANSFERASE"/>
    <property type="match status" value="1"/>
</dbReference>
<evidence type="ECO:0000256" key="16">
    <source>
        <dbReference type="ARBA" id="ARBA00049628"/>
    </source>
</evidence>
<evidence type="ECO:0000256" key="13">
    <source>
        <dbReference type="ARBA" id="ARBA00023316"/>
    </source>
</evidence>
<feature type="domain" description="Mannose-1-phosphate guanyltransferase C-terminal" evidence="19">
    <location>
        <begin position="262"/>
        <end position="331"/>
    </location>
</feature>
<comment type="function">
    <text evidence="16 17">Catalyzes the last two sequential reactions in the de novo biosynthetic pathway for UDP-N-acetylglucosamine (UDP-GlcNAc). The C-terminal domain catalyzes the transfer of acetyl group from acetyl coenzyme A to glucosamine-1-phosphate (GlcN-1-P) to produce N-acetylglucosamine-1-phosphate (GlcNAc-1-P), which is converted into UDP-GlcNAc by the transfer of uridine 5-monophosphate (from uridine 5-triphosphate), a reaction catalyzed by the N-terminal domain.</text>
</comment>
<feature type="binding site" evidence="17">
    <location>
        <position position="402"/>
    </location>
    <ligand>
        <name>acetyl-CoA</name>
        <dbReference type="ChEBI" id="CHEBI:57288"/>
    </ligand>
</feature>
<reference evidence="20 21" key="1">
    <citation type="submission" date="2020-08" db="EMBL/GenBank/DDBJ databases">
        <title>Genomic Encyclopedia of Type Strains, Phase III (KMG-III): the genomes of soil and plant-associated and newly described type strains.</title>
        <authorList>
            <person name="Whitman W."/>
        </authorList>
    </citation>
    <scope>NUCLEOTIDE SEQUENCE [LARGE SCALE GENOMIC DNA]</scope>
    <source>
        <strain evidence="20 21">CECT 8571</strain>
    </source>
</reference>
<evidence type="ECO:0000256" key="9">
    <source>
        <dbReference type="ARBA" id="ARBA00022960"/>
    </source>
</evidence>
<dbReference type="InterPro" id="IPR025877">
    <property type="entry name" value="MobA-like_NTP_Trfase"/>
</dbReference>
<dbReference type="Gene3D" id="2.160.10.10">
    <property type="entry name" value="Hexapeptide repeat proteins"/>
    <property type="match status" value="1"/>
</dbReference>
<dbReference type="NCBIfam" id="TIGR01173">
    <property type="entry name" value="glmU"/>
    <property type="match status" value="1"/>
</dbReference>
<dbReference type="Pfam" id="PF12804">
    <property type="entry name" value="NTP_transf_3"/>
    <property type="match status" value="1"/>
</dbReference>